<sequence>MVAEFLARVACHRGCKEPLGISLRRITEVGALHMTQQRLQELLAPVLEASHEADLRREIMRHLCDCLSEPTGKRWQRIYGGLVLTEKLVQQGSHILIVETAHGHHFDLVQKVSFLEHFDLAARGCSDRHAEQCVRKKASELRSMLVPQLERASAEELPQNVGLGIKDSASVRSPGSLSLCTTADMSLGGSSLRSGSSADNFTDPGPPPRRGPGPAPAASAAGLLERLRALTEAEVSGPAREHFGPVLAASRDADNRRAIMWHLQSCLAEPAARDWRPVHGGLLLAEVLMEHGSPLIFTEPTPGVSLDLPKQIWFLEQFEYRENWRAQNLVRKKAIELREKMVPWLLSAVREEEEREEGEFVPEGRKQIDEAFSTLRFWAESLDVASSSTSGTSVEASPSEVMHGASDPDLHGEVPRNHAASVTEAPKASDRQASGRTPAVSAFSEAACGDAAAAADVFFTPPQTPAVGPARGCGGPHLISL</sequence>
<feature type="compositionally biased region" description="Low complexity" evidence="1">
    <location>
        <begin position="188"/>
        <end position="197"/>
    </location>
</feature>
<dbReference type="EMBL" id="HBNR01025856">
    <property type="protein sequence ID" value="CAE4577946.1"/>
    <property type="molecule type" value="Transcribed_RNA"/>
</dbReference>
<organism evidence="3">
    <name type="scientific">Alexandrium monilatum</name>
    <dbReference type="NCBI Taxonomy" id="311494"/>
    <lineage>
        <taxon>Eukaryota</taxon>
        <taxon>Sar</taxon>
        <taxon>Alveolata</taxon>
        <taxon>Dinophyceae</taxon>
        <taxon>Gonyaulacales</taxon>
        <taxon>Pyrocystaceae</taxon>
        <taxon>Alexandrium</taxon>
    </lineage>
</organism>
<accession>A0A7S4UMB5</accession>
<dbReference type="InterPro" id="IPR013809">
    <property type="entry name" value="ENTH"/>
</dbReference>
<dbReference type="InterPro" id="IPR008942">
    <property type="entry name" value="ENTH_VHS"/>
</dbReference>
<gene>
    <name evidence="3" type="ORF">AMON00008_LOCUS17428</name>
</gene>
<name>A0A7S4UMB5_9DINO</name>
<protein>
    <recommendedName>
        <fullName evidence="2">ENTH domain-containing protein</fullName>
    </recommendedName>
</protein>
<evidence type="ECO:0000313" key="3">
    <source>
        <dbReference type="EMBL" id="CAE4577946.1"/>
    </source>
</evidence>
<feature type="region of interest" description="Disordered" evidence="1">
    <location>
        <begin position="188"/>
        <end position="218"/>
    </location>
</feature>
<dbReference type="Gene3D" id="1.25.40.90">
    <property type="match status" value="1"/>
</dbReference>
<feature type="domain" description="ENTH" evidence="2">
    <location>
        <begin position="41"/>
        <end position="145"/>
    </location>
</feature>
<proteinExistence type="predicted"/>
<feature type="region of interest" description="Disordered" evidence="1">
    <location>
        <begin position="388"/>
        <end position="414"/>
    </location>
</feature>
<feature type="region of interest" description="Disordered" evidence="1">
    <location>
        <begin position="419"/>
        <end position="438"/>
    </location>
</feature>
<evidence type="ECO:0000259" key="2">
    <source>
        <dbReference type="Pfam" id="PF01417"/>
    </source>
</evidence>
<feature type="compositionally biased region" description="Pro residues" evidence="1">
    <location>
        <begin position="204"/>
        <end position="215"/>
    </location>
</feature>
<dbReference type="Pfam" id="PF01417">
    <property type="entry name" value="ENTH"/>
    <property type="match status" value="1"/>
</dbReference>
<dbReference type="AlphaFoldDB" id="A0A7S4UMB5"/>
<dbReference type="SUPFAM" id="SSF48464">
    <property type="entry name" value="ENTH/VHS domain"/>
    <property type="match status" value="2"/>
</dbReference>
<feature type="compositionally biased region" description="Low complexity" evidence="1">
    <location>
        <begin position="388"/>
        <end position="399"/>
    </location>
</feature>
<evidence type="ECO:0000256" key="1">
    <source>
        <dbReference type="SAM" id="MobiDB-lite"/>
    </source>
</evidence>
<reference evidence="3" key="1">
    <citation type="submission" date="2021-01" db="EMBL/GenBank/DDBJ databases">
        <authorList>
            <person name="Corre E."/>
            <person name="Pelletier E."/>
            <person name="Niang G."/>
            <person name="Scheremetjew M."/>
            <person name="Finn R."/>
            <person name="Kale V."/>
            <person name="Holt S."/>
            <person name="Cochrane G."/>
            <person name="Meng A."/>
            <person name="Brown T."/>
            <person name="Cohen L."/>
        </authorList>
    </citation>
    <scope>NUCLEOTIDE SEQUENCE</scope>
    <source>
        <strain evidence="3">CCMP3105</strain>
    </source>
</reference>